<dbReference type="InterPro" id="IPR013126">
    <property type="entry name" value="Hsp_70_fam"/>
</dbReference>
<evidence type="ECO:0000313" key="4">
    <source>
        <dbReference type="EMBL" id="OON19492.1"/>
    </source>
</evidence>
<keyword evidence="3" id="KW-0067">ATP-binding</keyword>
<evidence type="ECO:0000256" key="2">
    <source>
        <dbReference type="ARBA" id="ARBA00022741"/>
    </source>
</evidence>
<dbReference type="PRINTS" id="PR00301">
    <property type="entry name" value="HEATSHOCK70"/>
</dbReference>
<sequence length="452" mass="50789">MVLKNLVSIVESSVTSKSQAVVIGVPDFYDEREQQAMLDAARIAKLSNVTLLDATTAIGLFYTHGPNLLPDEGMPPKKVAFINVGHKSTQVSICAFTKSRMKILGSASDPQLGGRDFDRVLNIRLQQQFANTWKVIILVLICHKFQSGKATPLILYRLRKEAELLKIRMTSSAAEISVLLERLLHGNDLKFRICRAQFEGLLGDLRNRFRGLFEECIRRSTINVKELSAVELIGGGFRVHAIQQVVHFVFRQMGHPIVNGDEAVARGCALYAGMISPGVGTHGLEAIQSPQIKRSFKDCNPGYSEGDFCGFWQTEDELAELDTYERTRQDVENLKESYWFEPNVHVVNGTHEGDEPTGDHSDLPRRQPCFDTEKRTVVGFHEEQLCRIGGMIQVNEHRGEPAQRASHYVLQTALALVTSIRFKQQHALQQPLFQDFLPLHPKQNLSLFVNVT</sequence>
<dbReference type="Proteomes" id="UP000243686">
    <property type="component" value="Unassembled WGS sequence"/>
</dbReference>
<dbReference type="GO" id="GO:0005524">
    <property type="term" value="F:ATP binding"/>
    <property type="evidence" value="ECO:0007669"/>
    <property type="project" value="UniProtKB-KW"/>
</dbReference>
<evidence type="ECO:0000313" key="5">
    <source>
        <dbReference type="Proteomes" id="UP000243686"/>
    </source>
</evidence>
<dbReference type="GO" id="GO:0140662">
    <property type="term" value="F:ATP-dependent protein folding chaperone"/>
    <property type="evidence" value="ECO:0007669"/>
    <property type="project" value="InterPro"/>
</dbReference>
<dbReference type="AlphaFoldDB" id="A0A1S8WY95"/>
<protein>
    <submittedName>
        <fullName evidence="4">DnaK family protein</fullName>
    </submittedName>
</protein>
<keyword evidence="2" id="KW-0547">Nucleotide-binding</keyword>
<gene>
    <name evidence="4" type="ORF">X801_04641</name>
</gene>
<evidence type="ECO:0000256" key="3">
    <source>
        <dbReference type="ARBA" id="ARBA00022840"/>
    </source>
</evidence>
<name>A0A1S8WY95_OPIVI</name>
<dbReference type="InterPro" id="IPR043129">
    <property type="entry name" value="ATPase_NBD"/>
</dbReference>
<evidence type="ECO:0000256" key="1">
    <source>
        <dbReference type="ARBA" id="ARBA00007381"/>
    </source>
</evidence>
<dbReference type="GO" id="GO:0005829">
    <property type="term" value="C:cytosol"/>
    <property type="evidence" value="ECO:0007669"/>
    <property type="project" value="TreeGrafter"/>
</dbReference>
<dbReference type="PANTHER" id="PTHR45639:SF28">
    <property type="entry name" value="HEAT SHOCK PROTEIN-LIKE PROTEIN"/>
    <property type="match status" value="1"/>
</dbReference>
<accession>A0A1S8WY95</accession>
<dbReference type="PANTHER" id="PTHR45639">
    <property type="entry name" value="HSC70CB, ISOFORM G-RELATED"/>
    <property type="match status" value="1"/>
</dbReference>
<dbReference type="Gene3D" id="3.30.420.40">
    <property type="match status" value="2"/>
</dbReference>
<keyword evidence="5" id="KW-1185">Reference proteome</keyword>
<proteinExistence type="inferred from homology"/>
<dbReference type="EMBL" id="KV893262">
    <property type="protein sequence ID" value="OON19492.1"/>
    <property type="molecule type" value="Genomic_DNA"/>
</dbReference>
<dbReference type="Pfam" id="PF00012">
    <property type="entry name" value="HSP70"/>
    <property type="match status" value="1"/>
</dbReference>
<dbReference type="GO" id="GO:0005634">
    <property type="term" value="C:nucleus"/>
    <property type="evidence" value="ECO:0007669"/>
    <property type="project" value="TreeGrafter"/>
</dbReference>
<comment type="similarity">
    <text evidence="1">Belongs to the heat shock protein 70 family.</text>
</comment>
<reference evidence="4 5" key="1">
    <citation type="submission" date="2015-03" db="EMBL/GenBank/DDBJ databases">
        <title>Draft genome of the nematode, Opisthorchis viverrini.</title>
        <authorList>
            <person name="Mitreva M."/>
        </authorList>
    </citation>
    <scope>NUCLEOTIDE SEQUENCE [LARGE SCALE GENOMIC DNA]</scope>
    <source>
        <strain evidence="4">Khon Kaen</strain>
    </source>
</reference>
<dbReference type="Gene3D" id="3.90.640.10">
    <property type="entry name" value="Actin, Chain A, domain 4"/>
    <property type="match status" value="1"/>
</dbReference>
<dbReference type="SUPFAM" id="SSF53067">
    <property type="entry name" value="Actin-like ATPase domain"/>
    <property type="match status" value="2"/>
</dbReference>
<organism evidence="4 5">
    <name type="scientific">Opisthorchis viverrini</name>
    <name type="common">Southeast Asian liver fluke</name>
    <dbReference type="NCBI Taxonomy" id="6198"/>
    <lineage>
        <taxon>Eukaryota</taxon>
        <taxon>Metazoa</taxon>
        <taxon>Spiralia</taxon>
        <taxon>Lophotrochozoa</taxon>
        <taxon>Platyhelminthes</taxon>
        <taxon>Trematoda</taxon>
        <taxon>Digenea</taxon>
        <taxon>Opisthorchiida</taxon>
        <taxon>Opisthorchiata</taxon>
        <taxon>Opisthorchiidae</taxon>
        <taxon>Opisthorchis</taxon>
    </lineage>
</organism>